<dbReference type="Pfam" id="PF00856">
    <property type="entry name" value="SET"/>
    <property type="match status" value="1"/>
</dbReference>
<dbReference type="Proteomes" id="UP000053257">
    <property type="component" value="Unassembled WGS sequence"/>
</dbReference>
<keyword evidence="2" id="KW-0812">Transmembrane</keyword>
<dbReference type="OrthoDB" id="265717at2759"/>
<evidence type="ECO:0000256" key="1">
    <source>
        <dbReference type="SAM" id="MobiDB-lite"/>
    </source>
</evidence>
<evidence type="ECO:0000313" key="4">
    <source>
        <dbReference type="EMBL" id="KIP05353.1"/>
    </source>
</evidence>
<dbReference type="Gene3D" id="1.25.40.10">
    <property type="entry name" value="Tetratricopeptide repeat domain"/>
    <property type="match status" value="1"/>
</dbReference>
<evidence type="ECO:0000256" key="2">
    <source>
        <dbReference type="SAM" id="Phobius"/>
    </source>
</evidence>
<dbReference type="EMBL" id="KN840545">
    <property type="protein sequence ID" value="KIP05353.1"/>
    <property type="molecule type" value="Genomic_DNA"/>
</dbReference>
<dbReference type="InterPro" id="IPR053185">
    <property type="entry name" value="SET_domain_protein"/>
</dbReference>
<accession>A0A0C3PHJ6</accession>
<dbReference type="InterPro" id="IPR011990">
    <property type="entry name" value="TPR-like_helical_dom_sf"/>
</dbReference>
<dbReference type="InterPro" id="IPR046341">
    <property type="entry name" value="SET_dom_sf"/>
</dbReference>
<dbReference type="HOGENOM" id="CLU_028281_0_1_1"/>
<dbReference type="InterPro" id="IPR001214">
    <property type="entry name" value="SET_dom"/>
</dbReference>
<organism evidence="4 5">
    <name type="scientific">Phlebiopsis gigantea (strain 11061_1 CR5-6)</name>
    <name type="common">White-rot fungus</name>
    <name type="synonym">Peniophora gigantea</name>
    <dbReference type="NCBI Taxonomy" id="745531"/>
    <lineage>
        <taxon>Eukaryota</taxon>
        <taxon>Fungi</taxon>
        <taxon>Dikarya</taxon>
        <taxon>Basidiomycota</taxon>
        <taxon>Agaricomycotina</taxon>
        <taxon>Agaricomycetes</taxon>
        <taxon>Polyporales</taxon>
        <taxon>Phanerochaetaceae</taxon>
        <taxon>Phlebiopsis</taxon>
    </lineage>
</organism>
<reference evidence="4 5" key="1">
    <citation type="journal article" date="2014" name="PLoS Genet.">
        <title>Analysis of the Phlebiopsis gigantea genome, transcriptome and secretome provides insight into its pioneer colonization strategies of wood.</title>
        <authorList>
            <person name="Hori C."/>
            <person name="Ishida T."/>
            <person name="Igarashi K."/>
            <person name="Samejima M."/>
            <person name="Suzuki H."/>
            <person name="Master E."/>
            <person name="Ferreira P."/>
            <person name="Ruiz-Duenas F.J."/>
            <person name="Held B."/>
            <person name="Canessa P."/>
            <person name="Larrondo L.F."/>
            <person name="Schmoll M."/>
            <person name="Druzhinina I.S."/>
            <person name="Kubicek C.P."/>
            <person name="Gaskell J.A."/>
            <person name="Kersten P."/>
            <person name="St John F."/>
            <person name="Glasner J."/>
            <person name="Sabat G."/>
            <person name="Splinter BonDurant S."/>
            <person name="Syed K."/>
            <person name="Yadav J."/>
            <person name="Mgbeahuruike A.C."/>
            <person name="Kovalchuk A."/>
            <person name="Asiegbu F.O."/>
            <person name="Lackner G."/>
            <person name="Hoffmeister D."/>
            <person name="Rencoret J."/>
            <person name="Gutierrez A."/>
            <person name="Sun H."/>
            <person name="Lindquist E."/>
            <person name="Barry K."/>
            <person name="Riley R."/>
            <person name="Grigoriev I.V."/>
            <person name="Henrissat B."/>
            <person name="Kues U."/>
            <person name="Berka R.M."/>
            <person name="Martinez A.T."/>
            <person name="Covert S.F."/>
            <person name="Blanchette R.A."/>
            <person name="Cullen D."/>
        </authorList>
    </citation>
    <scope>NUCLEOTIDE SEQUENCE [LARGE SCALE GENOMIC DNA]</scope>
    <source>
        <strain evidence="4 5">11061_1 CR5-6</strain>
    </source>
</reference>
<dbReference type="CDD" id="cd20071">
    <property type="entry name" value="SET_SMYD"/>
    <property type="match status" value="1"/>
</dbReference>
<feature type="domain" description="SET" evidence="3">
    <location>
        <begin position="93"/>
        <end position="243"/>
    </location>
</feature>
<keyword evidence="2" id="KW-0472">Membrane</keyword>
<keyword evidence="5" id="KW-1185">Reference proteome</keyword>
<dbReference type="Gene3D" id="2.170.270.10">
    <property type="entry name" value="SET domain"/>
    <property type="match status" value="1"/>
</dbReference>
<dbReference type="PANTHER" id="PTHR47332">
    <property type="entry name" value="SET DOMAIN-CONTAINING PROTEIN 5"/>
    <property type="match status" value="1"/>
</dbReference>
<sequence>MSTPARRRKQNQNRKEVPASVTSQPKLVSACIECLGECYAVLIVDIGHQPPPGNRKLGLFLVFASLVAGVYFYCKILLFETSDVVKVVETASWPFKVVTIPGKGQGAIATRNISQGELIHREAPLFILPQQRGSPGSVILHALAGLSPSQNEAFYNLSYVNLPATLEPGTPAYNDELALAIFQTNSISAADQGVALFPQTARLNHGCAGAFNAVYTYRPREGVVVVHALKPIREGEEVLTVYFDTKRPRDARRAHLEAHYGFTCQCSVCSLPDEASNASDRRLARMSKLYEQLATWQDGSLTGKQALDVAREIWSVGEEEGYWSERGQLAADAAWVAAAHSDFEATRAWAEVAKEWYAYELGPDSEQVARMDEVIASPESLRRRMAATRAAEKVGWPDGWLG</sequence>
<feature type="region of interest" description="Disordered" evidence="1">
    <location>
        <begin position="1"/>
        <end position="20"/>
    </location>
</feature>
<protein>
    <recommendedName>
        <fullName evidence="3">SET domain-containing protein</fullName>
    </recommendedName>
</protein>
<gene>
    <name evidence="4" type="ORF">PHLGIDRAFT_74433</name>
</gene>
<dbReference type="AlphaFoldDB" id="A0A0C3PHJ6"/>
<feature type="compositionally biased region" description="Basic residues" evidence="1">
    <location>
        <begin position="1"/>
        <end position="12"/>
    </location>
</feature>
<evidence type="ECO:0000259" key="3">
    <source>
        <dbReference type="PROSITE" id="PS50280"/>
    </source>
</evidence>
<evidence type="ECO:0000313" key="5">
    <source>
        <dbReference type="Proteomes" id="UP000053257"/>
    </source>
</evidence>
<keyword evidence="2" id="KW-1133">Transmembrane helix</keyword>
<dbReference type="SUPFAM" id="SSF82199">
    <property type="entry name" value="SET domain"/>
    <property type="match status" value="1"/>
</dbReference>
<dbReference type="STRING" id="745531.A0A0C3PHJ6"/>
<proteinExistence type="predicted"/>
<dbReference type="PANTHER" id="PTHR47332:SF4">
    <property type="entry name" value="SET DOMAIN-CONTAINING PROTEIN 5"/>
    <property type="match status" value="1"/>
</dbReference>
<name>A0A0C3PHJ6_PHLG1</name>
<feature type="transmembrane region" description="Helical" evidence="2">
    <location>
        <begin position="57"/>
        <end position="78"/>
    </location>
</feature>
<dbReference type="PROSITE" id="PS50280">
    <property type="entry name" value="SET"/>
    <property type="match status" value="1"/>
</dbReference>